<dbReference type="PANTHER" id="PTHR12992">
    <property type="entry name" value="NUDIX HYDROLASE"/>
    <property type="match status" value="1"/>
</dbReference>
<dbReference type="EC" id="3.6.1.55" evidence="8"/>
<sequence>MTAAGGDALRTRLREALLAPEHAAGLTASGSTRAAVLVPLRERDGRLDVVLTRRRSDMRRHAGEIAFPGGRADPEDPSLTATALREAEEEIGLPAGNVEVLGALPPVGTMVTGYAVYPVVGWIEHPGEWQLSPREVDAVLELDLAAVRDGYERKRLVRRGIPFLTDAYVVDEHLIWGATARMLGELFDRVSDVVPTLAARG</sequence>
<dbReference type="CDD" id="cd03426">
    <property type="entry name" value="NUDIX_CoAse_Nudt7"/>
    <property type="match status" value="1"/>
</dbReference>
<dbReference type="PANTHER" id="PTHR12992:SF11">
    <property type="entry name" value="MITOCHONDRIAL COENZYME A DIPHOSPHATASE NUDT8"/>
    <property type="match status" value="1"/>
</dbReference>
<dbReference type="RefSeq" id="WP_319953013.1">
    <property type="nucleotide sequence ID" value="NZ_JAXAVX010000001.1"/>
</dbReference>
<comment type="cofactor">
    <cofactor evidence="2">
        <name>Mg(2+)</name>
        <dbReference type="ChEBI" id="CHEBI:18420"/>
    </cofactor>
</comment>
<dbReference type="SUPFAM" id="SSF55811">
    <property type="entry name" value="Nudix"/>
    <property type="match status" value="1"/>
</dbReference>
<gene>
    <name evidence="8" type="ORF">SK069_04640</name>
</gene>
<keyword evidence="9" id="KW-1185">Reference proteome</keyword>
<evidence type="ECO:0000259" key="7">
    <source>
        <dbReference type="PROSITE" id="PS51462"/>
    </source>
</evidence>
<dbReference type="InterPro" id="IPR015797">
    <property type="entry name" value="NUDIX_hydrolase-like_dom_sf"/>
</dbReference>
<proteinExistence type="predicted"/>
<dbReference type="InterPro" id="IPR000086">
    <property type="entry name" value="NUDIX_hydrolase_dom"/>
</dbReference>
<evidence type="ECO:0000256" key="6">
    <source>
        <dbReference type="ARBA" id="ARBA00023211"/>
    </source>
</evidence>
<dbReference type="GO" id="GO:0035539">
    <property type="term" value="F:8-oxo-7,8-dihydrodeoxyguanosine triphosphate pyrophosphatase activity"/>
    <property type="evidence" value="ECO:0007669"/>
    <property type="project" value="UniProtKB-EC"/>
</dbReference>
<keyword evidence="6" id="KW-0464">Manganese</keyword>
<evidence type="ECO:0000256" key="1">
    <source>
        <dbReference type="ARBA" id="ARBA00001936"/>
    </source>
</evidence>
<dbReference type="EMBL" id="JAXAVX010000001">
    <property type="protein sequence ID" value="MDX8150871.1"/>
    <property type="molecule type" value="Genomic_DNA"/>
</dbReference>
<keyword evidence="3" id="KW-0479">Metal-binding</keyword>
<name>A0ABU4VIX5_9ACTN</name>
<keyword evidence="4 8" id="KW-0378">Hydrolase</keyword>
<comment type="caution">
    <text evidence="8">The sequence shown here is derived from an EMBL/GenBank/DDBJ whole genome shotgun (WGS) entry which is preliminary data.</text>
</comment>
<protein>
    <submittedName>
        <fullName evidence="8">CoA pyrophosphatase</fullName>
        <ecNumber evidence="8">3.6.1.55</ecNumber>
    </submittedName>
</protein>
<accession>A0ABU4VIX5</accession>
<evidence type="ECO:0000313" key="9">
    <source>
        <dbReference type="Proteomes" id="UP001277761"/>
    </source>
</evidence>
<reference evidence="8 9" key="1">
    <citation type="submission" date="2023-11" db="EMBL/GenBank/DDBJ databases">
        <authorList>
            <person name="Xu M."/>
            <person name="Jiang T."/>
        </authorList>
    </citation>
    <scope>NUCLEOTIDE SEQUENCE [LARGE SCALE GENOMIC DNA]</scope>
    <source>
        <strain evidence="8 9">SD</strain>
    </source>
</reference>
<dbReference type="Pfam" id="PF00293">
    <property type="entry name" value="NUDIX"/>
    <property type="match status" value="1"/>
</dbReference>
<feature type="domain" description="Nudix hydrolase" evidence="7">
    <location>
        <begin position="31"/>
        <end position="165"/>
    </location>
</feature>
<dbReference type="PROSITE" id="PS51462">
    <property type="entry name" value="NUDIX"/>
    <property type="match status" value="1"/>
</dbReference>
<organism evidence="8 9">
    <name type="scientific">Patulibacter brassicae</name>
    <dbReference type="NCBI Taxonomy" id="1705717"/>
    <lineage>
        <taxon>Bacteria</taxon>
        <taxon>Bacillati</taxon>
        <taxon>Actinomycetota</taxon>
        <taxon>Thermoleophilia</taxon>
        <taxon>Solirubrobacterales</taxon>
        <taxon>Patulibacteraceae</taxon>
        <taxon>Patulibacter</taxon>
    </lineage>
</organism>
<dbReference type="Proteomes" id="UP001277761">
    <property type="component" value="Unassembled WGS sequence"/>
</dbReference>
<evidence type="ECO:0000256" key="2">
    <source>
        <dbReference type="ARBA" id="ARBA00001946"/>
    </source>
</evidence>
<evidence type="ECO:0000256" key="4">
    <source>
        <dbReference type="ARBA" id="ARBA00022801"/>
    </source>
</evidence>
<keyword evidence="5" id="KW-0460">Magnesium</keyword>
<dbReference type="Gene3D" id="3.90.79.10">
    <property type="entry name" value="Nucleoside Triphosphate Pyrophosphohydrolase"/>
    <property type="match status" value="1"/>
</dbReference>
<evidence type="ECO:0000256" key="3">
    <source>
        <dbReference type="ARBA" id="ARBA00022723"/>
    </source>
</evidence>
<evidence type="ECO:0000313" key="8">
    <source>
        <dbReference type="EMBL" id="MDX8150871.1"/>
    </source>
</evidence>
<evidence type="ECO:0000256" key="5">
    <source>
        <dbReference type="ARBA" id="ARBA00022842"/>
    </source>
</evidence>
<comment type="cofactor">
    <cofactor evidence="1">
        <name>Mn(2+)</name>
        <dbReference type="ChEBI" id="CHEBI:29035"/>
    </cofactor>
</comment>
<dbReference type="InterPro" id="IPR045121">
    <property type="entry name" value="CoAse"/>
</dbReference>